<dbReference type="InterPro" id="IPR032675">
    <property type="entry name" value="LRR_dom_sf"/>
</dbReference>
<feature type="compositionally biased region" description="Polar residues" evidence="1">
    <location>
        <begin position="60"/>
        <end position="74"/>
    </location>
</feature>
<comment type="caution">
    <text evidence="3">The sequence shown here is derived from an EMBL/GenBank/DDBJ whole genome shotgun (WGS) entry which is preliminary data.</text>
</comment>
<dbReference type="AlphaFoldDB" id="A0A8K1C5S7"/>
<dbReference type="OrthoDB" id="10257471at2759"/>
<gene>
    <name evidence="3" type="ORF">Poli38472_003024</name>
</gene>
<feature type="region of interest" description="Disordered" evidence="1">
    <location>
        <begin position="1"/>
        <end position="116"/>
    </location>
</feature>
<organism evidence="3 4">
    <name type="scientific">Pythium oligandrum</name>
    <name type="common">Mycoparasitic fungus</name>
    <dbReference type="NCBI Taxonomy" id="41045"/>
    <lineage>
        <taxon>Eukaryota</taxon>
        <taxon>Sar</taxon>
        <taxon>Stramenopiles</taxon>
        <taxon>Oomycota</taxon>
        <taxon>Peronosporomycetes</taxon>
        <taxon>Pythiales</taxon>
        <taxon>Pythiaceae</taxon>
        <taxon>Pythium</taxon>
    </lineage>
</organism>
<dbReference type="SMART" id="SM00367">
    <property type="entry name" value="LRR_CC"/>
    <property type="match status" value="9"/>
</dbReference>
<dbReference type="InterPro" id="IPR006553">
    <property type="entry name" value="Leu-rich_rpt_Cys-con_subtyp"/>
</dbReference>
<evidence type="ECO:0000313" key="4">
    <source>
        <dbReference type="Proteomes" id="UP000794436"/>
    </source>
</evidence>
<proteinExistence type="predicted"/>
<dbReference type="Gene3D" id="3.80.10.10">
    <property type="entry name" value="Ribonuclease Inhibitor"/>
    <property type="match status" value="3"/>
</dbReference>
<dbReference type="SUPFAM" id="SSF52047">
    <property type="entry name" value="RNI-like"/>
    <property type="match status" value="1"/>
</dbReference>
<reference evidence="3" key="1">
    <citation type="submission" date="2019-03" db="EMBL/GenBank/DDBJ databases">
        <title>Long read genome sequence of the mycoparasitic Pythium oligandrum ATCC 38472 isolated from sugarbeet rhizosphere.</title>
        <authorList>
            <person name="Gaulin E."/>
        </authorList>
    </citation>
    <scope>NUCLEOTIDE SEQUENCE</scope>
    <source>
        <strain evidence="3">ATCC 38472_TT</strain>
    </source>
</reference>
<evidence type="ECO:0000259" key="2">
    <source>
        <dbReference type="Pfam" id="PF25372"/>
    </source>
</evidence>
<feature type="domain" description="F-box/LRR-repeat protein 15-like leucin rich repeat" evidence="2">
    <location>
        <begin position="298"/>
        <end position="504"/>
    </location>
</feature>
<dbReference type="InterPro" id="IPR057207">
    <property type="entry name" value="FBXL15_LRR"/>
</dbReference>
<keyword evidence="4" id="KW-1185">Reference proteome</keyword>
<dbReference type="GO" id="GO:0031146">
    <property type="term" value="P:SCF-dependent proteasomal ubiquitin-dependent protein catabolic process"/>
    <property type="evidence" value="ECO:0007669"/>
    <property type="project" value="TreeGrafter"/>
</dbReference>
<dbReference type="PANTHER" id="PTHR13318">
    <property type="entry name" value="PARTNER OF PAIRED, ISOFORM B-RELATED"/>
    <property type="match status" value="1"/>
</dbReference>
<name>A0A8K1C5S7_PYTOL</name>
<protein>
    <recommendedName>
        <fullName evidence="2">F-box/LRR-repeat protein 15-like leucin rich repeat domain-containing protein</fullName>
    </recommendedName>
</protein>
<evidence type="ECO:0000313" key="3">
    <source>
        <dbReference type="EMBL" id="TMW57099.1"/>
    </source>
</evidence>
<evidence type="ECO:0000256" key="1">
    <source>
        <dbReference type="SAM" id="MobiDB-lite"/>
    </source>
</evidence>
<dbReference type="EMBL" id="SPLM01000144">
    <property type="protein sequence ID" value="TMW57099.1"/>
    <property type="molecule type" value="Genomic_DNA"/>
</dbReference>
<accession>A0A8K1C5S7</accession>
<dbReference type="GO" id="GO:0019005">
    <property type="term" value="C:SCF ubiquitin ligase complex"/>
    <property type="evidence" value="ECO:0007669"/>
    <property type="project" value="TreeGrafter"/>
</dbReference>
<dbReference type="Pfam" id="PF25372">
    <property type="entry name" value="DUF7885"/>
    <property type="match status" value="1"/>
</dbReference>
<feature type="compositionally biased region" description="Basic and acidic residues" evidence="1">
    <location>
        <begin position="85"/>
        <end position="106"/>
    </location>
</feature>
<dbReference type="Proteomes" id="UP000794436">
    <property type="component" value="Unassembled WGS sequence"/>
</dbReference>
<sequence length="520" mass="57729">MPHRPSARRDAAEAAESNAPVEEASTTSAPRGGGRVSNERALYFARGEAPPTSRRRTSNENRANGPTSPQNGEQSWPGYYATARDLGEQRRAAQEARQEQLERLANGEEEAEEKPVWVPRIKPRSSVLTADRVVPRLQELALMCLARHVELLPTLEYIDADARHRVARAVVKLRRMKPEVLPLFLYPGVTEIDIPDCSYIDESAFLEALQECTSAGLSLTILRLGLCGRSVSDSVILELGDSLRSVEQLKLSGCYRLSDTGVEALVRRCAPSLQEFELSCNQRITKTAIDYFGELQHLHSLSLSECPQLDDSALQALFTMKNLRKLELNQMERISDEFVGELTAKLPDLEDLSLARCSQLSDVAVRAAFENCRNLRHLDVSDLPDLTDDSVEPIRRLGHSLKRVTIGRCLGLTDVAIEHIAIGANNCIERLVMSSLAEITDAAIFTLQKHCLASLETLDISFCRNITEDALGIFTDEAEQLKSLILWGCTQITARFLTSHSRDELITTGHPLLTGLTVKY</sequence>
<feature type="compositionally biased region" description="Low complexity" evidence="1">
    <location>
        <begin position="14"/>
        <end position="25"/>
    </location>
</feature>